<accession>A0A5J5BVF3</accession>
<dbReference type="OrthoDB" id="2019149at2759"/>
<dbReference type="AlphaFoldDB" id="A0A5J5BVF3"/>
<dbReference type="SUPFAM" id="SSF51126">
    <property type="entry name" value="Pectin lyase-like"/>
    <property type="match status" value="1"/>
</dbReference>
<dbReference type="GO" id="GO:0030599">
    <property type="term" value="F:pectinesterase activity"/>
    <property type="evidence" value="ECO:0007669"/>
    <property type="project" value="UniProtKB-EC"/>
</dbReference>
<dbReference type="UniPathway" id="UPA00545">
    <property type="reaction ID" value="UER00823"/>
</dbReference>
<dbReference type="EMBL" id="CM018033">
    <property type="protein sequence ID" value="KAA8545261.1"/>
    <property type="molecule type" value="Genomic_DNA"/>
</dbReference>
<gene>
    <name evidence="8" type="ORF">F0562_020045</name>
</gene>
<comment type="similarity">
    <text evidence="2">Belongs to the pectinesterase family.</text>
</comment>
<dbReference type="EC" id="3.1.1.11" evidence="3"/>
<evidence type="ECO:0000256" key="2">
    <source>
        <dbReference type="ARBA" id="ARBA00008891"/>
    </source>
</evidence>
<dbReference type="GO" id="GO:0042545">
    <property type="term" value="P:cell wall modification"/>
    <property type="evidence" value="ECO:0007669"/>
    <property type="project" value="InterPro"/>
</dbReference>
<protein>
    <recommendedName>
        <fullName evidence="3">pectinesterase</fullName>
        <ecNumber evidence="3">3.1.1.11</ecNumber>
    </recommendedName>
</protein>
<evidence type="ECO:0000256" key="5">
    <source>
        <dbReference type="ARBA" id="ARBA00023085"/>
    </source>
</evidence>
<evidence type="ECO:0000256" key="1">
    <source>
        <dbReference type="ARBA" id="ARBA00005184"/>
    </source>
</evidence>
<reference evidence="8 9" key="1">
    <citation type="submission" date="2019-09" db="EMBL/GenBank/DDBJ databases">
        <title>A chromosome-level genome assembly of the Chinese tupelo Nyssa sinensis.</title>
        <authorList>
            <person name="Yang X."/>
            <person name="Kang M."/>
            <person name="Yang Y."/>
            <person name="Xiong H."/>
            <person name="Wang M."/>
            <person name="Zhang Z."/>
            <person name="Wang Z."/>
            <person name="Wu H."/>
            <person name="Ma T."/>
            <person name="Liu J."/>
            <person name="Xi Z."/>
        </authorList>
    </citation>
    <scope>NUCLEOTIDE SEQUENCE [LARGE SCALE GENOMIC DNA]</scope>
    <source>
        <strain evidence="8">J267</strain>
        <tissue evidence="8">Leaf</tissue>
    </source>
</reference>
<dbReference type="InterPro" id="IPR000070">
    <property type="entry name" value="Pectinesterase_cat"/>
</dbReference>
<keyword evidence="9" id="KW-1185">Reference proteome</keyword>
<dbReference type="Gene3D" id="2.160.20.10">
    <property type="entry name" value="Single-stranded right-handed beta-helix, Pectin lyase-like"/>
    <property type="match status" value="1"/>
</dbReference>
<dbReference type="PANTHER" id="PTHR31321">
    <property type="entry name" value="ACYL-COA THIOESTER HYDROLASE YBHC-RELATED"/>
    <property type="match status" value="1"/>
</dbReference>
<sequence>MAYYNRAPAVAARIYGDKSAFEQCAFLGFQDTLWDAQGRHYFNSCYIEGAVDFIWGSGQSFYEDCRINVTAGLLPSWISAGYITAQGRQSPADPSGFVFSRGFVFGSGQAYLGRAYGPYSRVIFVGTSMGEVVIPQGWDAWQYTGHEGNFMYAEVKCEGPGADMSKRISWESKNLDPSVLQRFSRSSFIDQDDWLAYET</sequence>
<evidence type="ECO:0000256" key="4">
    <source>
        <dbReference type="ARBA" id="ARBA00022801"/>
    </source>
</evidence>
<organism evidence="8 9">
    <name type="scientific">Nyssa sinensis</name>
    <dbReference type="NCBI Taxonomy" id="561372"/>
    <lineage>
        <taxon>Eukaryota</taxon>
        <taxon>Viridiplantae</taxon>
        <taxon>Streptophyta</taxon>
        <taxon>Embryophyta</taxon>
        <taxon>Tracheophyta</taxon>
        <taxon>Spermatophyta</taxon>
        <taxon>Magnoliopsida</taxon>
        <taxon>eudicotyledons</taxon>
        <taxon>Gunneridae</taxon>
        <taxon>Pentapetalae</taxon>
        <taxon>asterids</taxon>
        <taxon>Cornales</taxon>
        <taxon>Nyssaceae</taxon>
        <taxon>Nyssa</taxon>
    </lineage>
</organism>
<evidence type="ECO:0000313" key="8">
    <source>
        <dbReference type="EMBL" id="KAA8545261.1"/>
    </source>
</evidence>
<comment type="catalytic activity">
    <reaction evidence="6">
        <text>[(1-&gt;4)-alpha-D-galacturonosyl methyl ester](n) + n H2O = [(1-&gt;4)-alpha-D-galacturonosyl](n) + n methanol + n H(+)</text>
        <dbReference type="Rhea" id="RHEA:22380"/>
        <dbReference type="Rhea" id="RHEA-COMP:14570"/>
        <dbReference type="Rhea" id="RHEA-COMP:14573"/>
        <dbReference type="ChEBI" id="CHEBI:15377"/>
        <dbReference type="ChEBI" id="CHEBI:15378"/>
        <dbReference type="ChEBI" id="CHEBI:17790"/>
        <dbReference type="ChEBI" id="CHEBI:140522"/>
        <dbReference type="ChEBI" id="CHEBI:140523"/>
        <dbReference type="EC" id="3.1.1.11"/>
    </reaction>
</comment>
<proteinExistence type="inferred from homology"/>
<keyword evidence="4" id="KW-0378">Hydrolase</keyword>
<name>A0A5J5BVF3_9ASTE</name>
<dbReference type="InterPro" id="IPR011050">
    <property type="entry name" value="Pectin_lyase_fold/virulence"/>
</dbReference>
<feature type="domain" description="Pectinesterase catalytic" evidence="7">
    <location>
        <begin position="6"/>
        <end position="191"/>
    </location>
</feature>
<dbReference type="GO" id="GO:0045490">
    <property type="term" value="P:pectin catabolic process"/>
    <property type="evidence" value="ECO:0007669"/>
    <property type="project" value="UniProtKB-UniPathway"/>
</dbReference>
<dbReference type="Proteomes" id="UP000325577">
    <property type="component" value="Linkage Group LG10"/>
</dbReference>
<dbReference type="PANTHER" id="PTHR31321:SF120">
    <property type="entry name" value="PECTINESTERASE 52-RELATED"/>
    <property type="match status" value="1"/>
</dbReference>
<comment type="pathway">
    <text evidence="1">Glycan metabolism; pectin degradation; 2-dehydro-3-deoxy-D-gluconate from pectin: step 1/5.</text>
</comment>
<evidence type="ECO:0000256" key="6">
    <source>
        <dbReference type="ARBA" id="ARBA00047928"/>
    </source>
</evidence>
<evidence type="ECO:0000313" key="9">
    <source>
        <dbReference type="Proteomes" id="UP000325577"/>
    </source>
</evidence>
<dbReference type="Pfam" id="PF01095">
    <property type="entry name" value="Pectinesterase"/>
    <property type="match status" value="1"/>
</dbReference>
<dbReference type="InterPro" id="IPR012334">
    <property type="entry name" value="Pectin_lyas_fold"/>
</dbReference>
<evidence type="ECO:0000259" key="7">
    <source>
        <dbReference type="Pfam" id="PF01095"/>
    </source>
</evidence>
<evidence type="ECO:0000256" key="3">
    <source>
        <dbReference type="ARBA" id="ARBA00013229"/>
    </source>
</evidence>
<keyword evidence="5" id="KW-0063">Aspartyl esterase</keyword>